<dbReference type="Pfam" id="PF16363">
    <property type="entry name" value="GDP_Man_Dehyd"/>
    <property type="match status" value="1"/>
</dbReference>
<evidence type="ECO:0000256" key="2">
    <source>
        <dbReference type="ARBA" id="ARBA00009263"/>
    </source>
</evidence>
<dbReference type="GO" id="GO:0008446">
    <property type="term" value="F:GDP-mannose 4,6-dehydratase activity"/>
    <property type="evidence" value="ECO:0007669"/>
    <property type="project" value="UniProtKB-EC"/>
</dbReference>
<dbReference type="NCBIfam" id="TIGR01472">
    <property type="entry name" value="gmd"/>
    <property type="match status" value="1"/>
</dbReference>
<dbReference type="PANTHER" id="PTHR43715:SF1">
    <property type="entry name" value="GDP-MANNOSE 4,6 DEHYDRATASE"/>
    <property type="match status" value="1"/>
</dbReference>
<sequence length="357" mass="40602">MSQHVAFITGITGQDGSYLAELLLDKGYTVYGMKRRHSYIVTTRIDHILDKITLLYGDMDDAISITHILSKIKEKHFSKREGSSGCLEIYNLAAQSHVQVSFSLPEYTAETAALGPLRILEAIRSLDMAEYTRFYQASTSEMFGLVQEVPQKETTPFYPRSPYGVAKLYAHHLVINYREAYGMFACSGILFNHESPRRGQNFVTRKITLAIASILNGKQKTLVMGNIDALRDWGHARDYVKGMWLMLQQEKPDDYILSTGEQHSVREFIEKAFSVVNKTVRWEGSGENEKGYDANTNTVLVEISPQYYRPTEVDTLLGDCTKAKNGLGWSHEVKFTDLVKEMVYHDLKQFNSTVKHQ</sequence>
<keyword evidence="4" id="KW-0456">Lyase</keyword>
<dbReference type="InterPro" id="IPR036291">
    <property type="entry name" value="NAD(P)-bd_dom_sf"/>
</dbReference>
<comment type="similarity">
    <text evidence="2">Belongs to the NAD(P)-dependent epimerase/dehydratase family. GDP-mannose 4,6-dehydratase subfamily.</text>
</comment>
<dbReference type="AlphaFoldDB" id="A0A6C0K2M0"/>
<dbReference type="SUPFAM" id="SSF51735">
    <property type="entry name" value="NAD(P)-binding Rossmann-fold domains"/>
    <property type="match status" value="1"/>
</dbReference>
<dbReference type="FunFam" id="3.40.50.720:FF:000924">
    <property type="entry name" value="GDP-mannose 4,6 dehydratase"/>
    <property type="match status" value="1"/>
</dbReference>
<organism evidence="6">
    <name type="scientific">viral metagenome</name>
    <dbReference type="NCBI Taxonomy" id="1070528"/>
    <lineage>
        <taxon>unclassified sequences</taxon>
        <taxon>metagenomes</taxon>
        <taxon>organismal metagenomes</taxon>
    </lineage>
</organism>
<dbReference type="Gene3D" id="3.90.25.10">
    <property type="entry name" value="UDP-galactose 4-epimerase, domain 1"/>
    <property type="match status" value="1"/>
</dbReference>
<evidence type="ECO:0000313" key="6">
    <source>
        <dbReference type="EMBL" id="QHU12292.1"/>
    </source>
</evidence>
<dbReference type="InterPro" id="IPR006368">
    <property type="entry name" value="GDP_Man_deHydtase"/>
</dbReference>
<dbReference type="EC" id="4.2.1.47" evidence="3"/>
<dbReference type="InterPro" id="IPR016040">
    <property type="entry name" value="NAD(P)-bd_dom"/>
</dbReference>
<dbReference type="CDD" id="cd05260">
    <property type="entry name" value="GDP_MD_SDR_e"/>
    <property type="match status" value="1"/>
</dbReference>
<accession>A0A6C0K2M0</accession>
<dbReference type="GO" id="GO:0042351">
    <property type="term" value="P:'de novo' GDP-L-fucose biosynthetic process"/>
    <property type="evidence" value="ECO:0007669"/>
    <property type="project" value="TreeGrafter"/>
</dbReference>
<evidence type="ECO:0000256" key="4">
    <source>
        <dbReference type="ARBA" id="ARBA00023239"/>
    </source>
</evidence>
<dbReference type="Gene3D" id="3.40.50.720">
    <property type="entry name" value="NAD(P)-binding Rossmann-like Domain"/>
    <property type="match status" value="1"/>
</dbReference>
<evidence type="ECO:0000259" key="5">
    <source>
        <dbReference type="Pfam" id="PF16363"/>
    </source>
</evidence>
<evidence type="ECO:0000256" key="1">
    <source>
        <dbReference type="ARBA" id="ARBA00001937"/>
    </source>
</evidence>
<proteinExistence type="inferred from homology"/>
<protein>
    <recommendedName>
        <fullName evidence="3">GDP-mannose 4,6-dehydratase</fullName>
        <ecNumber evidence="3">4.2.1.47</ecNumber>
    </recommendedName>
</protein>
<feature type="domain" description="NAD(P)-binding" evidence="5">
    <location>
        <begin position="7"/>
        <end position="342"/>
    </location>
</feature>
<dbReference type="HAMAP" id="MF_00955">
    <property type="entry name" value="GDP_Man_dehydratase"/>
    <property type="match status" value="1"/>
</dbReference>
<reference evidence="6" key="1">
    <citation type="journal article" date="2020" name="Nature">
        <title>Giant virus diversity and host interactions through global metagenomics.</title>
        <authorList>
            <person name="Schulz F."/>
            <person name="Roux S."/>
            <person name="Paez-Espino D."/>
            <person name="Jungbluth S."/>
            <person name="Walsh D.A."/>
            <person name="Denef V.J."/>
            <person name="McMahon K.D."/>
            <person name="Konstantinidis K.T."/>
            <person name="Eloe-Fadrosh E.A."/>
            <person name="Kyrpides N.C."/>
            <person name="Woyke T."/>
        </authorList>
    </citation>
    <scope>NUCLEOTIDE SEQUENCE</scope>
    <source>
        <strain evidence="6">GVMAG-S-1101171-110</strain>
    </source>
</reference>
<evidence type="ECO:0000256" key="3">
    <source>
        <dbReference type="ARBA" id="ARBA00011989"/>
    </source>
</evidence>
<dbReference type="PANTHER" id="PTHR43715">
    <property type="entry name" value="GDP-MANNOSE 4,6-DEHYDRATASE"/>
    <property type="match status" value="1"/>
</dbReference>
<comment type="cofactor">
    <cofactor evidence="1">
        <name>NADP(+)</name>
        <dbReference type="ChEBI" id="CHEBI:58349"/>
    </cofactor>
</comment>
<name>A0A6C0K2M0_9ZZZZ</name>
<dbReference type="EMBL" id="MN740798">
    <property type="protein sequence ID" value="QHU12292.1"/>
    <property type="molecule type" value="Genomic_DNA"/>
</dbReference>